<reference evidence="2 3" key="1">
    <citation type="submission" date="2024-02" db="EMBL/GenBank/DDBJ databases">
        <authorList>
            <person name="Vignale AGUSTIN F."/>
            <person name="Sosa J E."/>
            <person name="Modenutti C."/>
        </authorList>
    </citation>
    <scope>NUCLEOTIDE SEQUENCE [LARGE SCALE GENOMIC DNA]</scope>
</reference>
<organism evidence="2 3">
    <name type="scientific">Ilex paraguariensis</name>
    <name type="common">yerba mate</name>
    <dbReference type="NCBI Taxonomy" id="185542"/>
    <lineage>
        <taxon>Eukaryota</taxon>
        <taxon>Viridiplantae</taxon>
        <taxon>Streptophyta</taxon>
        <taxon>Embryophyta</taxon>
        <taxon>Tracheophyta</taxon>
        <taxon>Spermatophyta</taxon>
        <taxon>Magnoliopsida</taxon>
        <taxon>eudicotyledons</taxon>
        <taxon>Gunneridae</taxon>
        <taxon>Pentapetalae</taxon>
        <taxon>asterids</taxon>
        <taxon>campanulids</taxon>
        <taxon>Aquifoliales</taxon>
        <taxon>Aquifoliaceae</taxon>
        <taxon>Ilex</taxon>
    </lineage>
</organism>
<keyword evidence="3" id="KW-1185">Reference proteome</keyword>
<evidence type="ECO:0000313" key="2">
    <source>
        <dbReference type="EMBL" id="CAK9144104.1"/>
    </source>
</evidence>
<dbReference type="GO" id="GO:0000786">
    <property type="term" value="C:nucleosome"/>
    <property type="evidence" value="ECO:0007669"/>
    <property type="project" value="UniProtKB-KW"/>
</dbReference>
<dbReference type="InterPro" id="IPR002119">
    <property type="entry name" value="Histone_H2A"/>
</dbReference>
<keyword evidence="1" id="KW-0238">DNA-binding</keyword>
<name>A0ABC8RGL6_9AQUA</name>
<keyword evidence="1" id="KW-0544">Nucleosome core</keyword>
<proteinExistence type="inferred from homology"/>
<dbReference type="InterPro" id="IPR009072">
    <property type="entry name" value="Histone-fold"/>
</dbReference>
<accession>A0ABC8RGL6</accession>
<comment type="similarity">
    <text evidence="1">Belongs to the histone H2A family.</text>
</comment>
<protein>
    <recommendedName>
        <fullName evidence="1">Histone H2A</fullName>
    </recommendedName>
</protein>
<dbReference type="GO" id="GO:0003677">
    <property type="term" value="F:DNA binding"/>
    <property type="evidence" value="ECO:0007669"/>
    <property type="project" value="UniProtKB-KW"/>
</dbReference>
<dbReference type="EMBL" id="CAUOFW020001369">
    <property type="protein sequence ID" value="CAK9144104.1"/>
    <property type="molecule type" value="Genomic_DNA"/>
</dbReference>
<comment type="subcellular location">
    <subcellularLocation>
        <location evidence="1">Nucleus</location>
    </subcellularLocation>
</comment>
<dbReference type="Gene3D" id="1.10.20.10">
    <property type="entry name" value="Histone, subunit A"/>
    <property type="match status" value="1"/>
</dbReference>
<evidence type="ECO:0000256" key="1">
    <source>
        <dbReference type="RuleBase" id="RU003767"/>
    </source>
</evidence>
<dbReference type="SUPFAM" id="SSF47113">
    <property type="entry name" value="Histone-fold"/>
    <property type="match status" value="1"/>
</dbReference>
<keyword evidence="1" id="KW-0158">Chromosome</keyword>
<sequence length="253" mass="27740">MKGLCMSLKTWWANKVIVGSKIFELNDNVAGLFVGQSILAKTVSLLLTARCTVRPPTAEEPNPTFWEDTKGLAPLRNSGDLHPSSGDYRQLSIEFHLGFRDLIKIGGMSSSATSTKGGGGKSKASKSVSRSQKAGLQFLVGRIARFLKAGKYAKCVGAGAPIYLSVVLEYLVVELEVQYCQVCKSGVAVALYYSGRLLLRAELRAKEQELSYEIQSTVKRSSLCSWRNSKSKFWVLFVGSLWCVRPWAVFLAG</sequence>
<keyword evidence="1" id="KW-0539">Nucleus</keyword>
<dbReference type="PANTHER" id="PTHR23430">
    <property type="entry name" value="HISTONE H2A"/>
    <property type="match status" value="1"/>
</dbReference>
<dbReference type="SMART" id="SM00414">
    <property type="entry name" value="H2A"/>
    <property type="match status" value="1"/>
</dbReference>
<dbReference type="AlphaFoldDB" id="A0ABC8RGL6"/>
<dbReference type="FunFam" id="1.10.20.10:FF:000165">
    <property type="entry name" value="Histone H2A"/>
    <property type="match status" value="1"/>
</dbReference>
<dbReference type="Proteomes" id="UP001642360">
    <property type="component" value="Unassembled WGS sequence"/>
</dbReference>
<comment type="subunit">
    <text evidence="1">The nucleosome is a histone octamer containing two molecules each of H2A, H2B, H3 and H4 assembled in one H3-H4 heterotetramer and two H2A-H2B heterodimers. The octamer wraps approximately 147 bp of DNA.</text>
</comment>
<gene>
    <name evidence="2" type="ORF">ILEXP_LOCUS11847</name>
</gene>
<dbReference type="PRINTS" id="PR00620">
    <property type="entry name" value="HISTONEH2A"/>
</dbReference>
<evidence type="ECO:0000313" key="3">
    <source>
        <dbReference type="Proteomes" id="UP001642360"/>
    </source>
</evidence>
<dbReference type="GO" id="GO:0005634">
    <property type="term" value="C:nucleus"/>
    <property type="evidence" value="ECO:0007669"/>
    <property type="project" value="UniProtKB-SubCell"/>
</dbReference>
<comment type="caution">
    <text evidence="2">The sequence shown here is derived from an EMBL/GenBank/DDBJ whole genome shotgun (WGS) entry which is preliminary data.</text>
</comment>